<comment type="caution">
    <text evidence="1">The sequence shown here is derived from an EMBL/GenBank/DDBJ whole genome shotgun (WGS) entry which is preliminary data.</text>
</comment>
<protein>
    <submittedName>
        <fullName evidence="1">Uncharacterized protein</fullName>
    </submittedName>
</protein>
<evidence type="ECO:0000313" key="2">
    <source>
        <dbReference type="Proteomes" id="UP001163603"/>
    </source>
</evidence>
<dbReference type="EMBL" id="CM047746">
    <property type="protein sequence ID" value="KAJ0021745.1"/>
    <property type="molecule type" value="Genomic_DNA"/>
</dbReference>
<proteinExistence type="predicted"/>
<sequence length="262" mass="29498">MFSVIRQAPKLITPASSTPRVIKKFSDIDDQEGLRHHVQFLFFYKNNPSPAMKGKDPVKVIREPLSRALVFYYPLAGRLKEAMNRKFVVDWTGEGVLFIEADANVKLEHFGDEIQVPCPYLNQLLYKVPGSEGIVDCPLLSIQVIRLVCGGFILGLRFNHAMCDGFGLQKFSKAVEEMTSPGCLFKGGRFAQESIRIGGRSSADYMVIKERPKCSTEGNFFISDLTRLGFEEVDLGWGQPMYAGPTEATSFISYCVKYRKRD</sequence>
<accession>A0ACC0XR09</accession>
<dbReference type="Proteomes" id="UP001163603">
    <property type="component" value="Chromosome 11"/>
</dbReference>
<organism evidence="1 2">
    <name type="scientific">Pistacia integerrima</name>
    <dbReference type="NCBI Taxonomy" id="434235"/>
    <lineage>
        <taxon>Eukaryota</taxon>
        <taxon>Viridiplantae</taxon>
        <taxon>Streptophyta</taxon>
        <taxon>Embryophyta</taxon>
        <taxon>Tracheophyta</taxon>
        <taxon>Spermatophyta</taxon>
        <taxon>Magnoliopsida</taxon>
        <taxon>eudicotyledons</taxon>
        <taxon>Gunneridae</taxon>
        <taxon>Pentapetalae</taxon>
        <taxon>rosids</taxon>
        <taxon>malvids</taxon>
        <taxon>Sapindales</taxon>
        <taxon>Anacardiaceae</taxon>
        <taxon>Pistacia</taxon>
    </lineage>
</organism>
<name>A0ACC0XR09_9ROSI</name>
<reference evidence="2" key="1">
    <citation type="journal article" date="2023" name="G3 (Bethesda)">
        <title>Genome assembly and association tests identify interacting loci associated with vigor, precocity, and sex in interspecific pistachio rootstocks.</title>
        <authorList>
            <person name="Palmer W."/>
            <person name="Jacygrad E."/>
            <person name="Sagayaradj S."/>
            <person name="Cavanaugh K."/>
            <person name="Han R."/>
            <person name="Bertier L."/>
            <person name="Beede B."/>
            <person name="Kafkas S."/>
            <person name="Golino D."/>
            <person name="Preece J."/>
            <person name="Michelmore R."/>
        </authorList>
    </citation>
    <scope>NUCLEOTIDE SEQUENCE [LARGE SCALE GENOMIC DNA]</scope>
</reference>
<evidence type="ECO:0000313" key="1">
    <source>
        <dbReference type="EMBL" id="KAJ0021745.1"/>
    </source>
</evidence>
<gene>
    <name evidence="1" type="ORF">Pint_30878</name>
</gene>
<keyword evidence="2" id="KW-1185">Reference proteome</keyword>